<feature type="domain" description="PHD-type" evidence="5">
    <location>
        <begin position="88"/>
        <end position="231"/>
    </location>
</feature>
<protein>
    <recommendedName>
        <fullName evidence="5">PHD-type domain-containing protein</fullName>
    </recommendedName>
</protein>
<keyword evidence="7" id="KW-1185">Reference proteome</keyword>
<dbReference type="PROSITE" id="PS51805">
    <property type="entry name" value="EPHD"/>
    <property type="match status" value="1"/>
</dbReference>
<dbReference type="Proteomes" id="UP000596742">
    <property type="component" value="Unassembled WGS sequence"/>
</dbReference>
<feature type="compositionally biased region" description="Polar residues" evidence="4">
    <location>
        <begin position="458"/>
        <end position="475"/>
    </location>
</feature>
<evidence type="ECO:0000256" key="4">
    <source>
        <dbReference type="SAM" id="MobiDB-lite"/>
    </source>
</evidence>
<dbReference type="OrthoDB" id="2384350at2759"/>
<evidence type="ECO:0000256" key="1">
    <source>
        <dbReference type="ARBA" id="ARBA00022723"/>
    </source>
</evidence>
<evidence type="ECO:0000313" key="6">
    <source>
        <dbReference type="EMBL" id="VDI24695.1"/>
    </source>
</evidence>
<keyword evidence="1" id="KW-0479">Metal-binding</keyword>
<feature type="compositionally biased region" description="Low complexity" evidence="4">
    <location>
        <begin position="313"/>
        <end position="324"/>
    </location>
</feature>
<dbReference type="Pfam" id="PF13771">
    <property type="entry name" value="zf-HC5HC2H"/>
    <property type="match status" value="1"/>
</dbReference>
<dbReference type="GO" id="GO:0008270">
    <property type="term" value="F:zinc ion binding"/>
    <property type="evidence" value="ECO:0007669"/>
    <property type="project" value="UniProtKB-KW"/>
</dbReference>
<feature type="compositionally biased region" description="Basic residues" evidence="4">
    <location>
        <begin position="398"/>
        <end position="407"/>
    </location>
</feature>
<dbReference type="Gene3D" id="3.30.40.10">
    <property type="entry name" value="Zinc/RING finger domain, C3HC4 (zinc finger)"/>
    <property type="match status" value="1"/>
</dbReference>
<evidence type="ECO:0000256" key="3">
    <source>
        <dbReference type="ARBA" id="ARBA00022833"/>
    </source>
</evidence>
<evidence type="ECO:0000313" key="7">
    <source>
        <dbReference type="Proteomes" id="UP000596742"/>
    </source>
</evidence>
<evidence type="ECO:0000256" key="2">
    <source>
        <dbReference type="ARBA" id="ARBA00022771"/>
    </source>
</evidence>
<keyword evidence="3" id="KW-0862">Zinc</keyword>
<feature type="compositionally biased region" description="Acidic residues" evidence="4">
    <location>
        <begin position="412"/>
        <end position="421"/>
    </location>
</feature>
<name>A0A8B6DUF6_MYTGA</name>
<proteinExistence type="predicted"/>
<comment type="caution">
    <text evidence="6">The sequence shown here is derived from an EMBL/GenBank/DDBJ whole genome shotgun (WGS) entry which is preliminary data.</text>
</comment>
<feature type="compositionally biased region" description="Polar residues" evidence="4">
    <location>
        <begin position="325"/>
        <end position="336"/>
    </location>
</feature>
<feature type="compositionally biased region" description="Basic and acidic residues" evidence="4">
    <location>
        <begin position="671"/>
        <end position="698"/>
    </location>
</feature>
<evidence type="ECO:0000259" key="5">
    <source>
        <dbReference type="PROSITE" id="PS51805"/>
    </source>
</evidence>
<feature type="compositionally biased region" description="Polar residues" evidence="4">
    <location>
        <begin position="656"/>
        <end position="670"/>
    </location>
</feature>
<dbReference type="InterPro" id="IPR013083">
    <property type="entry name" value="Znf_RING/FYVE/PHD"/>
</dbReference>
<organism evidence="6 7">
    <name type="scientific">Mytilus galloprovincialis</name>
    <name type="common">Mediterranean mussel</name>
    <dbReference type="NCBI Taxonomy" id="29158"/>
    <lineage>
        <taxon>Eukaryota</taxon>
        <taxon>Metazoa</taxon>
        <taxon>Spiralia</taxon>
        <taxon>Lophotrochozoa</taxon>
        <taxon>Mollusca</taxon>
        <taxon>Bivalvia</taxon>
        <taxon>Autobranchia</taxon>
        <taxon>Pteriomorphia</taxon>
        <taxon>Mytilida</taxon>
        <taxon>Mytiloidea</taxon>
        <taxon>Mytilidae</taxon>
        <taxon>Mytilinae</taxon>
        <taxon>Mytilus</taxon>
    </lineage>
</organism>
<feature type="compositionally biased region" description="Acidic residues" evidence="4">
    <location>
        <begin position="252"/>
        <end position="261"/>
    </location>
</feature>
<reference evidence="6" key="1">
    <citation type="submission" date="2018-11" db="EMBL/GenBank/DDBJ databases">
        <authorList>
            <person name="Alioto T."/>
            <person name="Alioto T."/>
        </authorList>
    </citation>
    <scope>NUCLEOTIDE SEQUENCE</scope>
</reference>
<keyword evidence="2" id="KW-0863">Zinc-finger</keyword>
<feature type="compositionally biased region" description="Acidic residues" evidence="4">
    <location>
        <begin position="273"/>
        <end position="288"/>
    </location>
</feature>
<feature type="compositionally biased region" description="Basic residues" evidence="4">
    <location>
        <begin position="425"/>
        <end position="436"/>
    </location>
</feature>
<gene>
    <name evidence="6" type="ORF">MGAL_10B011858</name>
</gene>
<sequence>MLLFHSDGTIPRSKHPLIIVYSNSAAESFFRTSAGISSIPVAFLFFALMIANVTSSRVIDSFDAEISRCSCTFSCSSGIAKLESSMEKTACGFCHRGQEVADICGKLHVQNVKGKKIAAHHKCLQYSATLIQYKFDSFGGFKLDKVLDEMKRGRYMRCSECKKTSKGKKNRDGLPIGGATAGCALRNCNKTFHFYCANCSNTAITKRMLIKYKEQNEQVVMYRVFCSPQHEANFRNNKSELFLPFSSKMESSSEEEEANEDEQSKSGMNSSSSEEEDIDENQEEDIESETQQNNNAGDRHNDKRLMDFSILTQPSPSQSKPSSSNGISFTKSSKSMFTDDEDDDDDDKSEEISNLHLILGNDDDEISKPNTVKSAKRHRIVLVDSDDLNDDNEISKPNKVRSAKRHRSSPEVDSDDLNDDDEIRKPKKVKSAKLHKSVPDVDNDDLTPNKLRVEAQINAVSGGSCSQKATPNLNKKSVPRTSILKDLYENSSDDEIREAPEERPRSSRRCAKNVSYNNSNQLPQSNQRNKRKHSGSDDSIVHKKKSPLKRPCISSDESEDFLSEKEVKSRNKKIRLKTNKSKLYDDSSNDTESKDCLDSQIVLKVQQETSDKLEVNVIDVEDGETSPPSVVRNLKVQLDRLDPDTIAQMTPKKDTSSIQKVVNTSSSSLKDGQDDGENSKKSETDAKTNDKSSVEKQKSVSTGQYLDLGNGASSTESETEQNIFPTCGLILTQDLECSDTLRIELMKQAVHELNIKEDKLAFWLDAFKLEHLQKEIMPHLMNDIGQILCNGGDDQSKIAKLLTSEDKLHSQLPHYSYVLSLYKSMDKAMVKSMQDNVFKQLRINLTNASKKCGCTIGKLLTVQNMNALLLIVNDKLDPRGLIRMKMLPEHTDRLFECKPSTKFNMLNKLPSKLQLDEERSKVVNFVKQEFQRNFSLKVMPSDSIFQVSDERSNVNSIATDLENSCKEEDTAKQVLCILPVDKNILNYSPFCKKVLGQFTWLTVEDEKLRIIAIINIDETTSTIDDIISSIVVEEQELNILLAYDPKETPVSCAIVTNIPYKEDKIRVGRKVVAPEVKDSVSTPRQHLPLIKIRKEVTQVIRSSPRKNAN</sequence>
<dbReference type="EMBL" id="UYJE01004060">
    <property type="protein sequence ID" value="VDI24695.1"/>
    <property type="molecule type" value="Genomic_DNA"/>
</dbReference>
<feature type="region of interest" description="Disordered" evidence="4">
    <location>
        <begin position="642"/>
        <end position="719"/>
    </location>
</feature>
<dbReference type="InterPro" id="IPR034732">
    <property type="entry name" value="EPHD"/>
</dbReference>
<feature type="compositionally biased region" description="Basic and acidic residues" evidence="4">
    <location>
        <begin position="297"/>
        <end position="306"/>
    </location>
</feature>
<feature type="region of interest" description="Disordered" evidence="4">
    <location>
        <begin position="247"/>
        <end position="570"/>
    </location>
</feature>
<accession>A0A8B6DUF6</accession>
<feature type="compositionally biased region" description="Polar residues" evidence="4">
    <location>
        <begin position="514"/>
        <end position="527"/>
    </location>
</feature>
<feature type="compositionally biased region" description="Acidic residues" evidence="4">
    <location>
        <begin position="338"/>
        <end position="349"/>
    </location>
</feature>
<dbReference type="AlphaFoldDB" id="A0A8B6DUF6"/>